<reference evidence="2 3" key="1">
    <citation type="submission" date="2024-02" db="EMBL/GenBank/DDBJ databases">
        <title>Discinaceae phylogenomics.</title>
        <authorList>
            <person name="Dirks A.C."/>
            <person name="James T.Y."/>
        </authorList>
    </citation>
    <scope>NUCLEOTIDE SEQUENCE [LARGE SCALE GENOMIC DNA]</scope>
    <source>
        <strain evidence="2 3">ACD0624</strain>
    </source>
</reference>
<name>A0ABR3G3L7_9PEZI</name>
<organism evidence="2 3">
    <name type="scientific">Discina gigas</name>
    <dbReference type="NCBI Taxonomy" id="1032678"/>
    <lineage>
        <taxon>Eukaryota</taxon>
        <taxon>Fungi</taxon>
        <taxon>Dikarya</taxon>
        <taxon>Ascomycota</taxon>
        <taxon>Pezizomycotina</taxon>
        <taxon>Pezizomycetes</taxon>
        <taxon>Pezizales</taxon>
        <taxon>Discinaceae</taxon>
        <taxon>Discina</taxon>
    </lineage>
</organism>
<evidence type="ECO:0000256" key="1">
    <source>
        <dbReference type="SAM" id="MobiDB-lite"/>
    </source>
</evidence>
<proteinExistence type="predicted"/>
<keyword evidence="3" id="KW-1185">Reference proteome</keyword>
<evidence type="ECO:0000313" key="2">
    <source>
        <dbReference type="EMBL" id="KAL0630514.1"/>
    </source>
</evidence>
<feature type="non-terminal residue" evidence="2">
    <location>
        <position position="319"/>
    </location>
</feature>
<dbReference type="EMBL" id="JBBBZM010000570">
    <property type="protein sequence ID" value="KAL0630514.1"/>
    <property type="molecule type" value="Genomic_DNA"/>
</dbReference>
<gene>
    <name evidence="2" type="ORF">Q9L58_010639</name>
</gene>
<sequence>MAFSQRCAGSKKTKDVRQAIAVVKVLYLIVVDAATSGHSFNQPFRVRCAQLFSSSLTMTLATTSSDSHSSASYQPSYTSSIDEIDRAAIERFGWLAINIHDSRWSPDNDDILYNFDNAWSAWKKRSTWNKGNIGTAMRTYMTDIFASDDYKTEMYQSSDISIPNTLYTPSEYITDSESLSEYTPSEYTTDSERHPSPKTHKAVPALGRTPQSELPNIQRCKQRVKKRKVVQVGYGSEDLGEIDKNDAGSYITPSKDGNRILKRRRGADEGVSLKKTKIISSTAGSNECRLYNIDEWEYSGLEELSAIAGPMAIVPATSI</sequence>
<evidence type="ECO:0000313" key="3">
    <source>
        <dbReference type="Proteomes" id="UP001447188"/>
    </source>
</evidence>
<dbReference type="Proteomes" id="UP001447188">
    <property type="component" value="Unassembled WGS sequence"/>
</dbReference>
<comment type="caution">
    <text evidence="2">The sequence shown here is derived from an EMBL/GenBank/DDBJ whole genome shotgun (WGS) entry which is preliminary data.</text>
</comment>
<feature type="region of interest" description="Disordered" evidence="1">
    <location>
        <begin position="176"/>
        <end position="211"/>
    </location>
</feature>
<protein>
    <submittedName>
        <fullName evidence="2">Uncharacterized protein</fullName>
    </submittedName>
</protein>
<accession>A0ABR3G3L7</accession>
<feature type="compositionally biased region" description="Polar residues" evidence="1">
    <location>
        <begin position="176"/>
        <end position="188"/>
    </location>
</feature>